<organism evidence="2 3">
    <name type="scientific">Pleuronectes platessa</name>
    <name type="common">European plaice</name>
    <dbReference type="NCBI Taxonomy" id="8262"/>
    <lineage>
        <taxon>Eukaryota</taxon>
        <taxon>Metazoa</taxon>
        <taxon>Chordata</taxon>
        <taxon>Craniata</taxon>
        <taxon>Vertebrata</taxon>
        <taxon>Euteleostomi</taxon>
        <taxon>Actinopterygii</taxon>
        <taxon>Neopterygii</taxon>
        <taxon>Teleostei</taxon>
        <taxon>Neoteleostei</taxon>
        <taxon>Acanthomorphata</taxon>
        <taxon>Carangaria</taxon>
        <taxon>Pleuronectiformes</taxon>
        <taxon>Pleuronectoidei</taxon>
        <taxon>Pleuronectidae</taxon>
        <taxon>Pleuronectes</taxon>
    </lineage>
</organism>
<dbReference type="EMBL" id="CADEAL010002627">
    <property type="protein sequence ID" value="CAB1441369.1"/>
    <property type="molecule type" value="Genomic_DNA"/>
</dbReference>
<evidence type="ECO:0000313" key="2">
    <source>
        <dbReference type="EMBL" id="CAB1441369.1"/>
    </source>
</evidence>
<dbReference type="Proteomes" id="UP001153269">
    <property type="component" value="Unassembled WGS sequence"/>
</dbReference>
<feature type="region of interest" description="Disordered" evidence="1">
    <location>
        <begin position="301"/>
        <end position="425"/>
    </location>
</feature>
<feature type="compositionally biased region" description="Pro residues" evidence="1">
    <location>
        <begin position="128"/>
        <end position="143"/>
    </location>
</feature>
<feature type="region of interest" description="Disordered" evidence="1">
    <location>
        <begin position="85"/>
        <end position="156"/>
    </location>
</feature>
<dbReference type="AlphaFoldDB" id="A0A9N7V2M4"/>
<accession>A0A9N7V2M4</accession>
<proteinExistence type="predicted"/>
<keyword evidence="3" id="KW-1185">Reference proteome</keyword>
<gene>
    <name evidence="2" type="ORF">PLEPLA_LOCUS29145</name>
</gene>
<sequence>MTERTDQKMDSAEISLFQEQVFYLEFLVDELCFPGPTSKSETLEEIAVVEAWLKDRPWVSHFVLVEVRDRLKKYLNPLASSTNPYRGSRLAFGGPRSLKKGSAQGGGRWRGGIHSRSLSLQQHAPRSQPHPVPTRPKPDPVPAPCRRAPADVSRSPTSVVLTAASAPARSPVPAPVPAPHRKLSADVPCVSASESLLQCLLHAGGSRLTSSALEVLPVPAPVPGPVHAPVPVPCQRVPADDTPVEVSEAPAESAPVPVPCQRVLTGVAQVPALAVLTAPILVPVPAATPVPAPRAGLRPDLLASDPVRSSGWPPEELPCLAPDRPPGRPQKPQNSVPERPRRRPQKPQNSVPERPRRRPSEPQNSVPERPRRRPPKPQNSVPEQPRRRLPEPQNSVPERPRLRPPERRNSAGTLSKSRIPSSGSPLLPPVSVLVFFGGPSAQFLIFVRWMTKDFDFTEELAAMRSIKETTTGSDVFTE</sequence>
<name>A0A9N7V2M4_PLEPL</name>
<evidence type="ECO:0000313" key="3">
    <source>
        <dbReference type="Proteomes" id="UP001153269"/>
    </source>
</evidence>
<comment type="caution">
    <text evidence="2">The sequence shown here is derived from an EMBL/GenBank/DDBJ whole genome shotgun (WGS) entry which is preliminary data.</text>
</comment>
<feature type="compositionally biased region" description="Polar residues" evidence="1">
    <location>
        <begin position="410"/>
        <end position="419"/>
    </location>
</feature>
<evidence type="ECO:0000256" key="1">
    <source>
        <dbReference type="SAM" id="MobiDB-lite"/>
    </source>
</evidence>
<feature type="compositionally biased region" description="Basic and acidic residues" evidence="1">
    <location>
        <begin position="398"/>
        <end position="409"/>
    </location>
</feature>
<feature type="non-terminal residue" evidence="2">
    <location>
        <position position="1"/>
    </location>
</feature>
<reference evidence="2" key="1">
    <citation type="submission" date="2020-03" db="EMBL/GenBank/DDBJ databases">
        <authorList>
            <person name="Weist P."/>
        </authorList>
    </citation>
    <scope>NUCLEOTIDE SEQUENCE</scope>
</reference>
<protein>
    <submittedName>
        <fullName evidence="2">Uncharacterized protein</fullName>
    </submittedName>
</protein>